<evidence type="ECO:0000313" key="2">
    <source>
        <dbReference type="Proteomes" id="UP000309450"/>
    </source>
</evidence>
<accession>A0A4S3MMU6</accession>
<evidence type="ECO:0000313" key="1">
    <source>
        <dbReference type="EMBL" id="THD83639.1"/>
    </source>
</evidence>
<dbReference type="EMBL" id="SSND01000002">
    <property type="protein sequence ID" value="THD83639.1"/>
    <property type="molecule type" value="Genomic_DNA"/>
</dbReference>
<dbReference type="Gene3D" id="3.40.50.1110">
    <property type="entry name" value="SGNH hydrolase"/>
    <property type="match status" value="1"/>
</dbReference>
<dbReference type="OrthoDB" id="8883291at2"/>
<keyword evidence="2" id="KW-1185">Reference proteome</keyword>
<dbReference type="GO" id="GO:0016788">
    <property type="term" value="F:hydrolase activity, acting on ester bonds"/>
    <property type="evidence" value="ECO:0007669"/>
    <property type="project" value="UniProtKB-ARBA"/>
</dbReference>
<gene>
    <name evidence="1" type="ORF">E7811_10205</name>
</gene>
<protein>
    <recommendedName>
        <fullName evidence="3">SGNH/GDSL hydrolase family protein</fullName>
    </recommendedName>
</protein>
<dbReference type="InterPro" id="IPR036514">
    <property type="entry name" value="SGNH_hydro_sf"/>
</dbReference>
<dbReference type="SUPFAM" id="SSF52266">
    <property type="entry name" value="SGNH hydrolase"/>
    <property type="match status" value="1"/>
</dbReference>
<organism evidence="1 2">
    <name type="scientific">Aliigemmobacter aestuarii</name>
    <dbReference type="NCBI Taxonomy" id="1445661"/>
    <lineage>
        <taxon>Bacteria</taxon>
        <taxon>Pseudomonadati</taxon>
        <taxon>Pseudomonadota</taxon>
        <taxon>Alphaproteobacteria</taxon>
        <taxon>Rhodobacterales</taxon>
        <taxon>Paracoccaceae</taxon>
        <taxon>Aliigemmobacter</taxon>
    </lineage>
</organism>
<comment type="caution">
    <text evidence="1">The sequence shown here is derived from an EMBL/GenBank/DDBJ whole genome shotgun (WGS) entry which is preliminary data.</text>
</comment>
<dbReference type="AlphaFoldDB" id="A0A4S3MMU6"/>
<dbReference type="RefSeq" id="WP_136394532.1">
    <property type="nucleotide sequence ID" value="NZ_SSND01000002.1"/>
</dbReference>
<name>A0A4S3MMU6_9RHOB</name>
<sequence length="315" mass="34304">MDRRMLLAGAAALAALGGGLLWWRRRAELSAFLSAEEFSARHAEPLPPPAGPMTVYHLGHSLVGRDMPAMLAQLAGHTHHSQLGWGASLKQHWEPDEPVPGFDTENAHPAHRPAREAIASGGYDAVILTEMVEIRDAIRYHDSGRCLAEWARAARAANPDVRIYLYETWHRLDDPAGWTDRIRDDLPGQWEAIMRKAMAQEGTGTIHLIPAGTAMAALVARIEAGEVPGLARREDLFGKNPDGTQDMIHPNDLGAYFVALVHYATLYHRSPEGMPHALIRADGRPADAPSPEAARIMAQVAWQTVSGYAATGVAP</sequence>
<reference evidence="1 2" key="1">
    <citation type="submission" date="2019-04" db="EMBL/GenBank/DDBJ databases">
        <title>Draft genome sequence of Gemmobacter aestuarii sp. nov.</title>
        <authorList>
            <person name="Hameed A."/>
            <person name="Lin S.-Y."/>
            <person name="Shahina M."/>
            <person name="Lai W.-A."/>
            <person name="Young C.-C."/>
        </authorList>
    </citation>
    <scope>NUCLEOTIDE SEQUENCE [LARGE SCALE GENOMIC DNA]</scope>
    <source>
        <strain evidence="1 2">CC-PW-75</strain>
    </source>
</reference>
<proteinExistence type="predicted"/>
<evidence type="ECO:0008006" key="3">
    <source>
        <dbReference type="Google" id="ProtNLM"/>
    </source>
</evidence>
<dbReference type="Proteomes" id="UP000309450">
    <property type="component" value="Unassembled WGS sequence"/>
</dbReference>